<dbReference type="Proteomes" id="UP000004596">
    <property type="component" value="Unassembled WGS sequence"/>
</dbReference>
<comment type="caution">
    <text evidence="1">The sequence shown here is derived from an EMBL/GenBank/DDBJ whole genome shotgun (WGS) entry which is preliminary data.</text>
</comment>
<sequence length="53" mass="6127">MPYSNPYFPIAGYSARNWKTKSPQMETNGLAVVGWSFKLRVRTFRSKGKEVFP</sequence>
<protein>
    <submittedName>
        <fullName evidence="1">Uncharacterized protein</fullName>
    </submittedName>
</protein>
<gene>
    <name evidence="1" type="ORF">BACINT_02957</name>
</gene>
<reference evidence="1 2" key="2">
    <citation type="submission" date="2008-04" db="EMBL/GenBank/DDBJ databases">
        <authorList>
            <person name="Fulton L."/>
            <person name="Clifton S."/>
            <person name="Fulton B."/>
            <person name="Xu J."/>
            <person name="Minx P."/>
            <person name="Pepin K.H."/>
            <person name="Johnson M."/>
            <person name="Thiruvilangam P."/>
            <person name="Bhonagiri V."/>
            <person name="Nash W.E."/>
            <person name="Mardis E.R."/>
            <person name="Wilson R.K."/>
        </authorList>
    </citation>
    <scope>NUCLEOTIDE SEQUENCE [LARGE SCALE GENOMIC DNA]</scope>
    <source>
        <strain evidence="1 2">DSM 17393</strain>
    </source>
</reference>
<dbReference type="EMBL" id="ABJL02000008">
    <property type="protein sequence ID" value="EDV03831.1"/>
    <property type="molecule type" value="Genomic_DNA"/>
</dbReference>
<proteinExistence type="predicted"/>
<reference evidence="1 2" key="1">
    <citation type="submission" date="2008-04" db="EMBL/GenBank/DDBJ databases">
        <title>Draft genome sequence of Bacteroides intestinalis (DSM 17393).</title>
        <authorList>
            <person name="Sudarsanam P."/>
            <person name="Ley R."/>
            <person name="Guruge J."/>
            <person name="Turnbaugh P.J."/>
            <person name="Mahowald M."/>
            <person name="Liep D."/>
            <person name="Gordon J."/>
        </authorList>
    </citation>
    <scope>NUCLEOTIDE SEQUENCE [LARGE SCALE GENOMIC DNA]</scope>
    <source>
        <strain evidence="1 2">DSM 17393</strain>
    </source>
</reference>
<evidence type="ECO:0000313" key="1">
    <source>
        <dbReference type="EMBL" id="EDV03831.1"/>
    </source>
</evidence>
<dbReference type="AlphaFoldDB" id="B3CH09"/>
<accession>B3CH09</accession>
<organism evidence="1 2">
    <name type="scientific">Bacteroides intestinalis DSM 17393</name>
    <dbReference type="NCBI Taxonomy" id="471870"/>
    <lineage>
        <taxon>Bacteria</taxon>
        <taxon>Pseudomonadati</taxon>
        <taxon>Bacteroidota</taxon>
        <taxon>Bacteroidia</taxon>
        <taxon>Bacteroidales</taxon>
        <taxon>Bacteroidaceae</taxon>
        <taxon>Bacteroides</taxon>
    </lineage>
</organism>
<evidence type="ECO:0000313" key="2">
    <source>
        <dbReference type="Proteomes" id="UP000004596"/>
    </source>
</evidence>
<name>B3CH09_9BACE</name>